<proteinExistence type="predicted"/>
<reference evidence="3" key="1">
    <citation type="submission" date="2010-07" db="EMBL/GenBank/DDBJ databases">
        <title>The genome sequence of Gaeumannomyces graminis var. tritici strain R3-111a-1.</title>
        <authorList>
            <consortium name="The Broad Institute Genome Sequencing Platform"/>
            <person name="Ma L.-J."/>
            <person name="Dead R."/>
            <person name="Young S."/>
            <person name="Zeng Q."/>
            <person name="Koehrsen M."/>
            <person name="Alvarado L."/>
            <person name="Berlin A."/>
            <person name="Chapman S.B."/>
            <person name="Chen Z."/>
            <person name="Freedman E."/>
            <person name="Gellesch M."/>
            <person name="Goldberg J."/>
            <person name="Griggs A."/>
            <person name="Gujja S."/>
            <person name="Heilman E.R."/>
            <person name="Heiman D."/>
            <person name="Hepburn T."/>
            <person name="Howarth C."/>
            <person name="Jen D."/>
            <person name="Larson L."/>
            <person name="Mehta T."/>
            <person name="Neiman D."/>
            <person name="Pearson M."/>
            <person name="Roberts A."/>
            <person name="Saif S."/>
            <person name="Shea T."/>
            <person name="Shenoy N."/>
            <person name="Sisk P."/>
            <person name="Stolte C."/>
            <person name="Sykes S."/>
            <person name="Walk T."/>
            <person name="White J."/>
            <person name="Yandava C."/>
            <person name="Haas B."/>
            <person name="Nusbaum C."/>
            <person name="Birren B."/>
        </authorList>
    </citation>
    <scope>NUCLEOTIDE SEQUENCE [LARGE SCALE GENOMIC DNA]</scope>
    <source>
        <strain evidence="3">R3-111a-1</strain>
    </source>
</reference>
<dbReference type="AlphaFoldDB" id="J3NQF0"/>
<keyword evidence="3" id="KW-1185">Reference proteome</keyword>
<reference evidence="2" key="5">
    <citation type="submission" date="2018-04" db="UniProtKB">
        <authorList>
            <consortium name="EnsemblFungi"/>
        </authorList>
    </citation>
    <scope>IDENTIFICATION</scope>
    <source>
        <strain evidence="2">R3-111a-1</strain>
    </source>
</reference>
<reference evidence="2" key="4">
    <citation type="journal article" date="2015" name="G3 (Bethesda)">
        <title>Genome sequences of three phytopathogenic species of the Magnaporthaceae family of fungi.</title>
        <authorList>
            <person name="Okagaki L.H."/>
            <person name="Nunes C.C."/>
            <person name="Sailsbery J."/>
            <person name="Clay B."/>
            <person name="Brown D."/>
            <person name="John T."/>
            <person name="Oh Y."/>
            <person name="Young N."/>
            <person name="Fitzgerald M."/>
            <person name="Haas B.J."/>
            <person name="Zeng Q."/>
            <person name="Young S."/>
            <person name="Adiconis X."/>
            <person name="Fan L."/>
            <person name="Levin J.Z."/>
            <person name="Mitchell T.K."/>
            <person name="Okubara P.A."/>
            <person name="Farman M.L."/>
            <person name="Kohn L.M."/>
            <person name="Birren B."/>
            <person name="Ma L.-J."/>
            <person name="Dean R.A."/>
        </authorList>
    </citation>
    <scope>NUCLEOTIDE SEQUENCE</scope>
    <source>
        <strain evidence="2">R3-111a-1</strain>
    </source>
</reference>
<dbReference type="Proteomes" id="UP000006039">
    <property type="component" value="Unassembled WGS sequence"/>
</dbReference>
<evidence type="ECO:0000313" key="1">
    <source>
        <dbReference type="EMBL" id="EJT78406.1"/>
    </source>
</evidence>
<organism evidence="1">
    <name type="scientific">Gaeumannomyces tritici (strain R3-111a-1)</name>
    <name type="common">Wheat and barley take-all root rot fungus</name>
    <name type="synonym">Gaeumannomyces graminis var. tritici</name>
    <dbReference type="NCBI Taxonomy" id="644352"/>
    <lineage>
        <taxon>Eukaryota</taxon>
        <taxon>Fungi</taxon>
        <taxon>Dikarya</taxon>
        <taxon>Ascomycota</taxon>
        <taxon>Pezizomycotina</taxon>
        <taxon>Sordariomycetes</taxon>
        <taxon>Sordariomycetidae</taxon>
        <taxon>Magnaporthales</taxon>
        <taxon>Magnaporthaceae</taxon>
        <taxon>Gaeumannomyces</taxon>
    </lineage>
</organism>
<gene>
    <name evidence="2" type="primary">20343965</name>
    <name evidence="1" type="ORF">GGTG_03507</name>
</gene>
<dbReference type="VEuPathDB" id="FungiDB:GGTG_03507"/>
<dbReference type="EMBL" id="GL385396">
    <property type="protein sequence ID" value="EJT78406.1"/>
    <property type="molecule type" value="Genomic_DNA"/>
</dbReference>
<dbReference type="HOGENOM" id="CLU_1049894_0_0_1"/>
<dbReference type="GeneID" id="20343965"/>
<name>J3NQF0_GAET3</name>
<protein>
    <submittedName>
        <fullName evidence="1 2">Uncharacterized protein</fullName>
    </submittedName>
</protein>
<sequence>MDEANPPMGKAAFPMNDMAFPMDDAAFLMDDAAFPMDDAAFPMDDVAFQIDDAGFLIDEASPLMDDNDMARLVHTFNSLPCPASVVPKQCWPGPESQCPHHTDPIGCQTHPYAPNDWILSRLEFPAGRVHLVMCNGRWCSTLLLGQEASGRNGPMGVDRLVSMLVVNLLVNFAGGLTNARIPSEAPGVPFAPATWGTGSPHFVPAIQAKLRSLGMDDGNVTGRPQSPVEFQCFYREASRYASAVMNWGLRETIRERATRRNDIWD</sequence>
<evidence type="ECO:0000313" key="2">
    <source>
        <dbReference type="EnsemblFungi" id="EJT78406"/>
    </source>
</evidence>
<reference evidence="1" key="2">
    <citation type="submission" date="2010-07" db="EMBL/GenBank/DDBJ databases">
        <authorList>
            <consortium name="The Broad Institute Genome Sequencing Platform"/>
            <consortium name="Broad Institute Genome Sequencing Center for Infectious Disease"/>
            <person name="Ma L.-J."/>
            <person name="Dead R."/>
            <person name="Young S."/>
            <person name="Zeng Q."/>
            <person name="Koehrsen M."/>
            <person name="Alvarado L."/>
            <person name="Berlin A."/>
            <person name="Chapman S.B."/>
            <person name="Chen Z."/>
            <person name="Freedman E."/>
            <person name="Gellesch M."/>
            <person name="Goldberg J."/>
            <person name="Griggs A."/>
            <person name="Gujja S."/>
            <person name="Heilman E.R."/>
            <person name="Heiman D."/>
            <person name="Hepburn T."/>
            <person name="Howarth C."/>
            <person name="Jen D."/>
            <person name="Larson L."/>
            <person name="Mehta T."/>
            <person name="Neiman D."/>
            <person name="Pearson M."/>
            <person name="Roberts A."/>
            <person name="Saif S."/>
            <person name="Shea T."/>
            <person name="Shenoy N."/>
            <person name="Sisk P."/>
            <person name="Stolte C."/>
            <person name="Sykes S."/>
            <person name="Walk T."/>
            <person name="White J."/>
            <person name="Yandava C."/>
            <person name="Haas B."/>
            <person name="Nusbaum C."/>
            <person name="Birren B."/>
        </authorList>
    </citation>
    <scope>NUCLEOTIDE SEQUENCE</scope>
    <source>
        <strain evidence="1">R3-111a-1</strain>
    </source>
</reference>
<reference evidence="1" key="3">
    <citation type="submission" date="2010-09" db="EMBL/GenBank/DDBJ databases">
        <title>Annotation of Gaeumannomyces graminis var. tritici R3-111a-1.</title>
        <authorList>
            <consortium name="The Broad Institute Genome Sequencing Platform"/>
            <person name="Ma L.-J."/>
            <person name="Dead R."/>
            <person name="Young S.K."/>
            <person name="Zeng Q."/>
            <person name="Gargeya S."/>
            <person name="Fitzgerald M."/>
            <person name="Haas B."/>
            <person name="Abouelleil A."/>
            <person name="Alvarado L."/>
            <person name="Arachchi H.M."/>
            <person name="Berlin A."/>
            <person name="Brown A."/>
            <person name="Chapman S.B."/>
            <person name="Chen Z."/>
            <person name="Dunbar C."/>
            <person name="Freedman E."/>
            <person name="Gearin G."/>
            <person name="Gellesch M."/>
            <person name="Goldberg J."/>
            <person name="Griggs A."/>
            <person name="Gujja S."/>
            <person name="Heiman D."/>
            <person name="Howarth C."/>
            <person name="Larson L."/>
            <person name="Lui A."/>
            <person name="MacDonald P.J.P."/>
            <person name="Mehta T."/>
            <person name="Montmayeur A."/>
            <person name="Murphy C."/>
            <person name="Neiman D."/>
            <person name="Pearson M."/>
            <person name="Priest M."/>
            <person name="Roberts A."/>
            <person name="Saif S."/>
            <person name="Shea T."/>
            <person name="Shenoy N."/>
            <person name="Sisk P."/>
            <person name="Stolte C."/>
            <person name="Sykes S."/>
            <person name="Yandava C."/>
            <person name="Wortman J."/>
            <person name="Nusbaum C."/>
            <person name="Birren B."/>
        </authorList>
    </citation>
    <scope>NUCLEOTIDE SEQUENCE</scope>
    <source>
        <strain evidence="1">R3-111a-1</strain>
    </source>
</reference>
<evidence type="ECO:0000313" key="3">
    <source>
        <dbReference type="Proteomes" id="UP000006039"/>
    </source>
</evidence>
<accession>J3NQF0</accession>
<dbReference type="EnsemblFungi" id="EJT78406">
    <property type="protein sequence ID" value="EJT78406"/>
    <property type="gene ID" value="GGTG_03507"/>
</dbReference>
<dbReference type="RefSeq" id="XP_009219551.1">
    <property type="nucleotide sequence ID" value="XM_009221287.1"/>
</dbReference>